<dbReference type="PANTHER" id="PTHR46957:SF3">
    <property type="entry name" value="CYTOKINE RECEPTOR"/>
    <property type="match status" value="1"/>
</dbReference>
<keyword evidence="7" id="KW-1185">Reference proteome</keyword>
<evidence type="ECO:0000256" key="1">
    <source>
        <dbReference type="ARBA" id="ARBA00023295"/>
    </source>
</evidence>
<keyword evidence="2" id="KW-0624">Polysaccharide degradation</keyword>
<feature type="region of interest" description="Disordered" evidence="3">
    <location>
        <begin position="24"/>
        <end position="100"/>
    </location>
</feature>
<gene>
    <name evidence="6" type="ORF">H4W79_004319</name>
</gene>
<evidence type="ECO:0000313" key="7">
    <source>
        <dbReference type="Proteomes" id="UP000598217"/>
    </source>
</evidence>
<feature type="domain" description="Fibronectin type-III" evidence="5">
    <location>
        <begin position="345"/>
        <end position="437"/>
    </location>
</feature>
<dbReference type="Pfam" id="PF13472">
    <property type="entry name" value="Lipase_GDSL_2"/>
    <property type="match status" value="1"/>
</dbReference>
<dbReference type="SMART" id="SM00060">
    <property type="entry name" value="FN3"/>
    <property type="match status" value="9"/>
</dbReference>
<evidence type="ECO:0000259" key="5">
    <source>
        <dbReference type="PROSITE" id="PS50853"/>
    </source>
</evidence>
<feature type="chain" id="PRO_5047051669" evidence="4">
    <location>
        <begin position="28"/>
        <end position="1395"/>
    </location>
</feature>
<dbReference type="PANTHER" id="PTHR46957">
    <property type="entry name" value="CYTOKINE RECEPTOR"/>
    <property type="match status" value="1"/>
</dbReference>
<sequence>MKFKPPTASFVAASVMAALMSAPPSFADEGQSSPSPAPQSPELTPTSQIYSDRAADPDATTPEVDTSEDSGHGADEPEAVDDTGLPSSRPGSPENHSADSSAAYDINIDKLMVAGDSISQGAGGDWTWRYRLWKHLDAHGESIDFVGPYNGLYDQSIADPEEHVFSYRDPDFDQDHNALWGNTVAEAKETIDEEVEEYQPDALLLLIGLNDIVWFETSTEEMSAHFRQYITNARSGNPDLHIIASELLPTARAGEDEEFFELVEDFNEALNSIAVEMSTSQSPITVIDIAEAEDYVGEEDNYDGVHPGASGELKIAANFADVLASSYSVGAPYARPLPDVEENGPVGEPELSLEELSPGRVELSWGHVDGASAYWVWVMEPDSDDWERLPYALSMDFNPWISEGLLPGGQYSYKIQAARGNIPGEFSNTVTYEIEGDLPDPPAAVENLTVEPADGSALLSWEESDEATGYYIHVRNVSFGEEDFTRLPYPVTGEEWTAELLFNGAQYEFKVESSHGFIAGGITDPVGVTPVGPLPLGPTNVTAESRAGSATLRWSESENATGYYVFVRNVTLGDENFTRLPFPVSGGEWTDDLLVNGAEYEYKLQAVNGFLEGEESSTVRVTPTVDPPDAPANFSAQAGDGEVTLTWNPVDSATGYYIYTRNLHAGESDFTRLPYSISETSWTAEALLNGADYEFRVRSVSGLIEGAQSSTAGATPTVDPPDAPANFSAQAGDGEVTLTWNPVDSATGYYIYTRNLHAGESDFTRLPYSISETSWTAEALLNGADYEFRVRSVSGLIEGAQSSTAGATPTGPAPGAPTNLSVRSGDREAILTWDMPEHATCVYLQARDVSQGETSFTELPFPICEDSWVVEGLVNGGQYDYRLRAYNGLIAGGTSSHVRANPSGPGASGPETLNVTGGNGNAALSWSGTSRATGYYVWVRSTTLGQEWQQLPFPLAQTSWIDRSLVNGVTYQFRVQSVDGYEEGGFSNTVTVTPQGPRPQVSGLTVSATPGQATLRWNRSSTADGYVIFMRNRSNNESFTRMPYPVTQGSWTAEYLTPGHTYEFQVLALNGLQEGARTATVSRLVPAPAMPGGFTVSRSGPYAAQLSWNSVSGVDGYVVYHGVSQDPFTQPTMSPMPLPTTQTSHRATYLFTKGFHWFAVASTKYGAAGARSTPVSMTPLMHNVYHYEAHNQYFGGTVLPGYKRDNTSAPRMGRDGGILVSRAFIADEGIYGPISDKRGYDARPSASARIHVAWDADRGRLSALGQSSCTFGACIPALPISLTASNMRDGVPLTRNYVWTTQASPSLFGVAWKAPNSVTAGFIYASAHIDASTAFRHQGGSSFSASLVADGFPTYESYQYPMYSTNGNASTMILTRCGQDHIGRLYDMPSNRRTC</sequence>
<feature type="domain" description="Fibronectin type-III" evidence="5">
    <location>
        <begin position="906"/>
        <end position="992"/>
    </location>
</feature>
<dbReference type="RefSeq" id="WP_192733321.1">
    <property type="nucleotide sequence ID" value="NZ_JADBDY010000001.1"/>
</dbReference>
<evidence type="ECO:0000256" key="2">
    <source>
        <dbReference type="ARBA" id="ARBA00023326"/>
    </source>
</evidence>
<keyword evidence="1" id="KW-0378">Hydrolase</keyword>
<organism evidence="6 7">
    <name type="scientific">Nocardiopsis terrae</name>
    <dbReference type="NCBI Taxonomy" id="372655"/>
    <lineage>
        <taxon>Bacteria</taxon>
        <taxon>Bacillati</taxon>
        <taxon>Actinomycetota</taxon>
        <taxon>Actinomycetes</taxon>
        <taxon>Streptosporangiales</taxon>
        <taxon>Nocardiopsidaceae</taxon>
        <taxon>Nocardiopsis</taxon>
    </lineage>
</organism>
<evidence type="ECO:0000256" key="3">
    <source>
        <dbReference type="SAM" id="MobiDB-lite"/>
    </source>
</evidence>
<dbReference type="Gene3D" id="2.60.40.10">
    <property type="entry name" value="Immunoglobulins"/>
    <property type="match status" value="9"/>
</dbReference>
<keyword evidence="4" id="KW-0732">Signal</keyword>
<dbReference type="PROSITE" id="PS50853">
    <property type="entry name" value="FN3"/>
    <property type="match status" value="8"/>
</dbReference>
<dbReference type="Proteomes" id="UP000598217">
    <property type="component" value="Unassembled WGS sequence"/>
</dbReference>
<keyword evidence="2" id="KW-0119">Carbohydrate metabolism</keyword>
<dbReference type="InterPro" id="IPR036116">
    <property type="entry name" value="FN3_sf"/>
</dbReference>
<feature type="domain" description="Fibronectin type-III" evidence="5">
    <location>
        <begin position="816"/>
        <end position="905"/>
    </location>
</feature>
<accession>A0ABR9HM27</accession>
<evidence type="ECO:0000256" key="4">
    <source>
        <dbReference type="SAM" id="SignalP"/>
    </source>
</evidence>
<dbReference type="SUPFAM" id="SSF52266">
    <property type="entry name" value="SGNH hydrolase"/>
    <property type="match status" value="1"/>
</dbReference>
<dbReference type="SUPFAM" id="SSF49265">
    <property type="entry name" value="Fibronectin type III"/>
    <property type="match status" value="5"/>
</dbReference>
<feature type="domain" description="Fibronectin type-III" evidence="5">
    <location>
        <begin position="630"/>
        <end position="719"/>
    </location>
</feature>
<feature type="compositionally biased region" description="Polar residues" evidence="3">
    <location>
        <begin position="85"/>
        <end position="100"/>
    </location>
</feature>
<keyword evidence="1" id="KW-0326">Glycosidase</keyword>
<dbReference type="Pfam" id="PF00041">
    <property type="entry name" value="fn3"/>
    <property type="match status" value="3"/>
</dbReference>
<reference evidence="6 7" key="1">
    <citation type="submission" date="2020-10" db="EMBL/GenBank/DDBJ databases">
        <title>Sequencing the genomes of 1000 actinobacteria strains.</title>
        <authorList>
            <person name="Klenk H.-P."/>
        </authorList>
    </citation>
    <scope>NUCLEOTIDE SEQUENCE [LARGE SCALE GENOMIC DNA]</scope>
    <source>
        <strain evidence="6 7">DSM 45157</strain>
    </source>
</reference>
<feature type="region of interest" description="Disordered" evidence="3">
    <location>
        <begin position="708"/>
        <end position="730"/>
    </location>
</feature>
<name>A0ABR9HM27_9ACTN</name>
<dbReference type="EMBL" id="JADBDY010000001">
    <property type="protein sequence ID" value="MBE1460105.1"/>
    <property type="molecule type" value="Genomic_DNA"/>
</dbReference>
<dbReference type="CDD" id="cd00063">
    <property type="entry name" value="FN3"/>
    <property type="match status" value="7"/>
</dbReference>
<protein>
    <submittedName>
        <fullName evidence="6">Lysophospholipase L1-like esterase</fullName>
    </submittedName>
</protein>
<feature type="region of interest" description="Disordered" evidence="3">
    <location>
        <begin position="801"/>
        <end position="822"/>
    </location>
</feature>
<feature type="domain" description="Fibronectin type-III" evidence="5">
    <location>
        <begin position="534"/>
        <end position="627"/>
    </location>
</feature>
<feature type="domain" description="Fibronectin type-III" evidence="5">
    <location>
        <begin position="720"/>
        <end position="813"/>
    </location>
</feature>
<dbReference type="Gene3D" id="3.40.50.1110">
    <property type="entry name" value="SGNH hydrolase"/>
    <property type="match status" value="1"/>
</dbReference>
<feature type="signal peptide" evidence="4">
    <location>
        <begin position="1"/>
        <end position="27"/>
    </location>
</feature>
<dbReference type="InterPro" id="IPR050713">
    <property type="entry name" value="RTP_Phos/Ushers"/>
</dbReference>
<dbReference type="InterPro" id="IPR013783">
    <property type="entry name" value="Ig-like_fold"/>
</dbReference>
<feature type="domain" description="Fibronectin type-III" evidence="5">
    <location>
        <begin position="441"/>
        <end position="533"/>
    </location>
</feature>
<proteinExistence type="predicted"/>
<evidence type="ECO:0000313" key="6">
    <source>
        <dbReference type="EMBL" id="MBE1460105.1"/>
    </source>
</evidence>
<feature type="domain" description="Fibronectin type-III" evidence="5">
    <location>
        <begin position="993"/>
        <end position="1088"/>
    </location>
</feature>
<dbReference type="InterPro" id="IPR013830">
    <property type="entry name" value="SGNH_hydro"/>
</dbReference>
<dbReference type="InterPro" id="IPR036514">
    <property type="entry name" value="SGNH_hydro_sf"/>
</dbReference>
<comment type="caution">
    <text evidence="6">The sequence shown here is derived from an EMBL/GenBank/DDBJ whole genome shotgun (WGS) entry which is preliminary data.</text>
</comment>
<dbReference type="InterPro" id="IPR003961">
    <property type="entry name" value="FN3_dom"/>
</dbReference>